<evidence type="ECO:0000313" key="2">
    <source>
        <dbReference type="EMBL" id="KAK5069070.1"/>
    </source>
</evidence>
<feature type="region of interest" description="Disordered" evidence="1">
    <location>
        <begin position="44"/>
        <end position="71"/>
    </location>
</feature>
<dbReference type="Proteomes" id="UP001345013">
    <property type="component" value="Unassembled WGS sequence"/>
</dbReference>
<feature type="region of interest" description="Disordered" evidence="1">
    <location>
        <begin position="1"/>
        <end position="32"/>
    </location>
</feature>
<organism evidence="2 3">
    <name type="scientific">Lithohypha guttulata</name>
    <dbReference type="NCBI Taxonomy" id="1690604"/>
    <lineage>
        <taxon>Eukaryota</taxon>
        <taxon>Fungi</taxon>
        <taxon>Dikarya</taxon>
        <taxon>Ascomycota</taxon>
        <taxon>Pezizomycotina</taxon>
        <taxon>Eurotiomycetes</taxon>
        <taxon>Chaetothyriomycetidae</taxon>
        <taxon>Chaetothyriales</taxon>
        <taxon>Trichomeriaceae</taxon>
        <taxon>Lithohypha</taxon>
    </lineage>
</organism>
<protein>
    <submittedName>
        <fullName evidence="2">Uncharacterized protein</fullName>
    </submittedName>
</protein>
<comment type="caution">
    <text evidence="2">The sequence shown here is derived from an EMBL/GenBank/DDBJ whole genome shotgun (WGS) entry which is preliminary data.</text>
</comment>
<name>A0ABR0JSX8_9EURO</name>
<keyword evidence="3" id="KW-1185">Reference proteome</keyword>
<dbReference type="EMBL" id="JAVRRG010000504">
    <property type="protein sequence ID" value="KAK5069070.1"/>
    <property type="molecule type" value="Genomic_DNA"/>
</dbReference>
<sequence>MEERSEFYTKGKRQDGNEPRALPQGQPREDRTMTFRKVVEQHAIESGGRPADDNVIAGDDAQPACKADIQP</sequence>
<gene>
    <name evidence="2" type="ORF">LTR24_010741</name>
</gene>
<proteinExistence type="predicted"/>
<reference evidence="2 3" key="1">
    <citation type="submission" date="2023-08" db="EMBL/GenBank/DDBJ databases">
        <title>Black Yeasts Isolated from many extreme environments.</title>
        <authorList>
            <person name="Coleine C."/>
            <person name="Stajich J.E."/>
            <person name="Selbmann L."/>
        </authorList>
    </citation>
    <scope>NUCLEOTIDE SEQUENCE [LARGE SCALE GENOMIC DNA]</scope>
    <source>
        <strain evidence="2 3">CCFEE 5885</strain>
    </source>
</reference>
<accession>A0ABR0JSX8</accession>
<evidence type="ECO:0000256" key="1">
    <source>
        <dbReference type="SAM" id="MobiDB-lite"/>
    </source>
</evidence>
<evidence type="ECO:0000313" key="3">
    <source>
        <dbReference type="Proteomes" id="UP001345013"/>
    </source>
</evidence>
<feature type="compositionally biased region" description="Basic and acidic residues" evidence="1">
    <location>
        <begin position="1"/>
        <end position="18"/>
    </location>
</feature>